<dbReference type="InterPro" id="IPR011010">
    <property type="entry name" value="DNA_brk_join_enz"/>
</dbReference>
<dbReference type="Pfam" id="PF00589">
    <property type="entry name" value="Phage_integrase"/>
    <property type="match status" value="1"/>
</dbReference>
<evidence type="ECO:0000313" key="7">
    <source>
        <dbReference type="Proteomes" id="UP001055185"/>
    </source>
</evidence>
<dbReference type="EMBL" id="BQKV01000081">
    <property type="protein sequence ID" value="GJN65317.1"/>
    <property type="molecule type" value="Genomic_DNA"/>
</dbReference>
<proteinExistence type="inferred from homology"/>
<dbReference type="InterPro" id="IPR013762">
    <property type="entry name" value="Integrase-like_cat_sf"/>
</dbReference>
<dbReference type="InterPro" id="IPR050808">
    <property type="entry name" value="Phage_Integrase"/>
</dbReference>
<organism evidence="6 7">
    <name type="scientific">Faecalibacterium gallinarum</name>
    <dbReference type="NCBI Taxonomy" id="2903556"/>
    <lineage>
        <taxon>Bacteria</taxon>
        <taxon>Bacillati</taxon>
        <taxon>Bacillota</taxon>
        <taxon>Clostridia</taxon>
        <taxon>Eubacteriales</taxon>
        <taxon>Oscillospiraceae</taxon>
        <taxon>Faecalibacterium</taxon>
    </lineage>
</organism>
<keyword evidence="2" id="KW-0229">DNA integration</keyword>
<dbReference type="AlphaFoldDB" id="A0AA37IZT6"/>
<dbReference type="Gene3D" id="1.10.150.130">
    <property type="match status" value="1"/>
</dbReference>
<dbReference type="GO" id="GO:0003677">
    <property type="term" value="F:DNA binding"/>
    <property type="evidence" value="ECO:0007669"/>
    <property type="project" value="UniProtKB-KW"/>
</dbReference>
<gene>
    <name evidence="6" type="ORF">JCM17207_19420</name>
</gene>
<dbReference type="PANTHER" id="PTHR30629">
    <property type="entry name" value="PROPHAGE INTEGRASE"/>
    <property type="match status" value="1"/>
</dbReference>
<dbReference type="GO" id="GO:0006310">
    <property type="term" value="P:DNA recombination"/>
    <property type="evidence" value="ECO:0007669"/>
    <property type="project" value="UniProtKB-KW"/>
</dbReference>
<reference evidence="6" key="1">
    <citation type="journal article" date="2022" name="Int. J. Syst. Evol. Microbiol.">
        <title>Genome-based, phenotypic and chemotaxonomic classification of Faecalibacterium strains: proposal of three novel species Faecalibacterium duncaniae sp. nov., Faecalibacterium hattorii sp. nov. and Faecalibacterium gallinarum sp. nov. .</title>
        <authorList>
            <person name="Sakamoto M."/>
            <person name="Sakurai N."/>
            <person name="Tanno H."/>
            <person name="Iino T."/>
            <person name="Ohkuma M."/>
            <person name="Endo A."/>
        </authorList>
    </citation>
    <scope>NUCLEOTIDE SEQUENCE</scope>
    <source>
        <strain evidence="6">JCM 17207</strain>
    </source>
</reference>
<evidence type="ECO:0000313" key="6">
    <source>
        <dbReference type="EMBL" id="GJN65317.1"/>
    </source>
</evidence>
<dbReference type="PROSITE" id="PS51898">
    <property type="entry name" value="TYR_RECOMBINASE"/>
    <property type="match status" value="1"/>
</dbReference>
<dbReference type="PANTHER" id="PTHR30629:SF2">
    <property type="entry name" value="PROPHAGE INTEGRASE INTS-RELATED"/>
    <property type="match status" value="1"/>
</dbReference>
<dbReference type="Proteomes" id="UP001055185">
    <property type="component" value="Unassembled WGS sequence"/>
</dbReference>
<evidence type="ECO:0000256" key="2">
    <source>
        <dbReference type="ARBA" id="ARBA00022908"/>
    </source>
</evidence>
<dbReference type="GO" id="GO:0015074">
    <property type="term" value="P:DNA integration"/>
    <property type="evidence" value="ECO:0007669"/>
    <property type="project" value="UniProtKB-KW"/>
</dbReference>
<dbReference type="InterPro" id="IPR002104">
    <property type="entry name" value="Integrase_catalytic"/>
</dbReference>
<comment type="caution">
    <text evidence="6">The sequence shown here is derived from an EMBL/GenBank/DDBJ whole genome shotgun (WGS) entry which is preliminary data.</text>
</comment>
<evidence type="ECO:0000259" key="5">
    <source>
        <dbReference type="PROSITE" id="PS51898"/>
    </source>
</evidence>
<evidence type="ECO:0000256" key="3">
    <source>
        <dbReference type="ARBA" id="ARBA00023125"/>
    </source>
</evidence>
<evidence type="ECO:0000256" key="4">
    <source>
        <dbReference type="ARBA" id="ARBA00023172"/>
    </source>
</evidence>
<keyword evidence="4" id="KW-0233">DNA recombination</keyword>
<dbReference type="InterPro" id="IPR010998">
    <property type="entry name" value="Integrase_recombinase_N"/>
</dbReference>
<accession>A0AA37IZT6</accession>
<evidence type="ECO:0000256" key="1">
    <source>
        <dbReference type="ARBA" id="ARBA00008857"/>
    </source>
</evidence>
<dbReference type="SUPFAM" id="SSF56349">
    <property type="entry name" value="DNA breaking-rejoining enzymes"/>
    <property type="match status" value="1"/>
</dbReference>
<comment type="similarity">
    <text evidence="1">Belongs to the 'phage' integrase family.</text>
</comment>
<keyword evidence="7" id="KW-1185">Reference proteome</keyword>
<name>A0AA37IZT6_9FIRM</name>
<protein>
    <recommendedName>
        <fullName evidence="5">Tyr recombinase domain-containing protein</fullName>
    </recommendedName>
</protein>
<dbReference type="Gene3D" id="1.10.443.10">
    <property type="entry name" value="Intergrase catalytic core"/>
    <property type="match status" value="1"/>
</dbReference>
<keyword evidence="3" id="KW-0238">DNA-binding</keyword>
<dbReference type="CDD" id="cd01189">
    <property type="entry name" value="INT_ICEBs1_C_like"/>
    <property type="match status" value="1"/>
</dbReference>
<feature type="domain" description="Tyr recombinase" evidence="5">
    <location>
        <begin position="176"/>
        <end position="348"/>
    </location>
</feature>
<sequence>MRLPNGFGNVSKLPGNRRKPYRVRVTVGWELDTETGINKQKFKTIGYYETKEEGLIALGNFHQNPYDMDSSSITFEEVFEKWTTEHYPKISDSNVKGYNAAYRLCAMLYKMRFVDIKKSHLQGIIDTCGKNYPTLRKLKALFSQLYKFAMENDLCGKDYAKYIDINQYQDKNPNALNRQPFSKEEIQTVWKWNNSNEYVSVVLMLIYSGVRIGELLDLKKVQVNLNEKWFDITASKTKAGIRKVPIADKVLPLFEYWMNKNDCEYLLSTPEGKHFAYRNYYDSYWTPLIEQMGMDHRPHDTRHTCISLLTVAGVQDKIIKKIVGHKGQTVTEVVYTHFEIQELLEAINKI</sequence>